<gene>
    <name evidence="6" type="ORF">Bccel_4545</name>
</gene>
<dbReference type="InterPro" id="IPR017871">
    <property type="entry name" value="ABC_transporter-like_CS"/>
</dbReference>
<dbReference type="GO" id="GO:0005524">
    <property type="term" value="F:ATP binding"/>
    <property type="evidence" value="ECO:0007669"/>
    <property type="project" value="UniProtKB-KW"/>
</dbReference>
<keyword evidence="2" id="KW-0813">Transport</keyword>
<comment type="caution">
    <text evidence="6">The sequence shown here is derived from an EMBL/GenBank/DDBJ whole genome shotgun (WGS) entry which is preliminary data.</text>
</comment>
<dbReference type="PANTHER" id="PTHR43335:SF4">
    <property type="entry name" value="ABC TRANSPORTER, ATP-BINDING PROTEIN"/>
    <property type="match status" value="1"/>
</dbReference>
<dbReference type="PROSITE" id="PS00211">
    <property type="entry name" value="ABC_TRANSPORTER_1"/>
    <property type="match status" value="1"/>
</dbReference>
<dbReference type="OrthoDB" id="9809205at2"/>
<dbReference type="SMART" id="SM00382">
    <property type="entry name" value="AAA"/>
    <property type="match status" value="1"/>
</dbReference>
<dbReference type="PROSITE" id="PS50893">
    <property type="entry name" value="ABC_TRANSPORTER_2"/>
    <property type="match status" value="1"/>
</dbReference>
<dbReference type="Pfam" id="PF00005">
    <property type="entry name" value="ABC_tran"/>
    <property type="match status" value="1"/>
</dbReference>
<dbReference type="Gene3D" id="3.40.50.300">
    <property type="entry name" value="P-loop containing nucleotide triphosphate hydrolases"/>
    <property type="match status" value="1"/>
</dbReference>
<evidence type="ECO:0000256" key="4">
    <source>
        <dbReference type="ARBA" id="ARBA00022840"/>
    </source>
</evidence>
<keyword evidence="4" id="KW-0067">ATP-binding</keyword>
<evidence type="ECO:0000313" key="7">
    <source>
        <dbReference type="Proteomes" id="UP000036923"/>
    </source>
</evidence>
<proteinExistence type="inferred from homology"/>
<evidence type="ECO:0000256" key="2">
    <source>
        <dbReference type="ARBA" id="ARBA00022448"/>
    </source>
</evidence>
<sequence>MEVVLEINELNKIYKNGLGIRDISLNICRGDIFGLLGANGSGKTTVMKVITGLMKADSGDVKIFGHSINTQYEKAMKNVGCMIETPESYPYLTAYENLKQISRYYDYIDNIRIDEVLDIVGILKYKNEKTKNFSLGMKQRLGIATAILSNPKLVILDEPLNGLDVDGMVAMRNLIRKLSDEEGTTFLISSHLIHDVELTCNRVGVIFNGKLINEDYTSNILRDYSTLENYFISEVDSNGRT</sequence>
<name>A0A0L6JTV7_9FIRM</name>
<dbReference type="SUPFAM" id="SSF52540">
    <property type="entry name" value="P-loop containing nucleoside triphosphate hydrolases"/>
    <property type="match status" value="1"/>
</dbReference>
<dbReference type="RefSeq" id="WP_036935830.1">
    <property type="nucleotide sequence ID" value="NZ_JQKC01000001.1"/>
</dbReference>
<dbReference type="PATRIC" id="fig|398512.5.peg.4762"/>
<organism evidence="6 7">
    <name type="scientific">Pseudobacteroides cellulosolvens ATCC 35603 = DSM 2933</name>
    <dbReference type="NCBI Taxonomy" id="398512"/>
    <lineage>
        <taxon>Bacteria</taxon>
        <taxon>Bacillati</taxon>
        <taxon>Bacillota</taxon>
        <taxon>Clostridia</taxon>
        <taxon>Eubacteriales</taxon>
        <taxon>Oscillospiraceae</taxon>
        <taxon>Pseudobacteroides</taxon>
    </lineage>
</organism>
<dbReference type="eggNOG" id="COG1131">
    <property type="taxonomic scope" value="Bacteria"/>
</dbReference>
<dbReference type="InterPro" id="IPR003439">
    <property type="entry name" value="ABC_transporter-like_ATP-bd"/>
</dbReference>
<feature type="domain" description="ABC transporter" evidence="5">
    <location>
        <begin position="5"/>
        <end position="233"/>
    </location>
</feature>
<dbReference type="AlphaFoldDB" id="A0A0L6JTV7"/>
<dbReference type="InterPro" id="IPR003593">
    <property type="entry name" value="AAA+_ATPase"/>
</dbReference>
<dbReference type="EMBL" id="LGTC01000001">
    <property type="protein sequence ID" value="KNY29271.1"/>
    <property type="molecule type" value="Genomic_DNA"/>
</dbReference>
<keyword evidence="3" id="KW-0547">Nucleotide-binding</keyword>
<evidence type="ECO:0000256" key="1">
    <source>
        <dbReference type="ARBA" id="ARBA00005417"/>
    </source>
</evidence>
<reference evidence="7" key="1">
    <citation type="submission" date="2015-07" db="EMBL/GenBank/DDBJ databases">
        <title>Near-Complete Genome Sequence of the Cellulolytic Bacterium Bacteroides (Pseudobacteroides) cellulosolvens ATCC 35603.</title>
        <authorList>
            <person name="Dassa B."/>
            <person name="Utturkar S.M."/>
            <person name="Klingeman D.M."/>
            <person name="Hurt R.A."/>
            <person name="Keller M."/>
            <person name="Xu J."/>
            <person name="Reddy Y.H.K."/>
            <person name="Borovok I."/>
            <person name="Grinberg I.R."/>
            <person name="Lamed R."/>
            <person name="Zhivin O."/>
            <person name="Bayer E.A."/>
            <person name="Brown S.D."/>
        </authorList>
    </citation>
    <scope>NUCLEOTIDE SEQUENCE [LARGE SCALE GENOMIC DNA]</scope>
    <source>
        <strain evidence="7">DSM 2933</strain>
    </source>
</reference>
<keyword evidence="7" id="KW-1185">Reference proteome</keyword>
<dbReference type="PANTHER" id="PTHR43335">
    <property type="entry name" value="ABC TRANSPORTER, ATP-BINDING PROTEIN"/>
    <property type="match status" value="1"/>
</dbReference>
<accession>A0A0L6JTV7</accession>
<evidence type="ECO:0000259" key="5">
    <source>
        <dbReference type="PROSITE" id="PS50893"/>
    </source>
</evidence>
<evidence type="ECO:0000313" key="6">
    <source>
        <dbReference type="EMBL" id="KNY29271.1"/>
    </source>
</evidence>
<comment type="similarity">
    <text evidence="1">Belongs to the ABC transporter superfamily.</text>
</comment>
<evidence type="ECO:0000256" key="3">
    <source>
        <dbReference type="ARBA" id="ARBA00022741"/>
    </source>
</evidence>
<dbReference type="STRING" id="398512.Bccel_4545"/>
<dbReference type="GO" id="GO:0016887">
    <property type="term" value="F:ATP hydrolysis activity"/>
    <property type="evidence" value="ECO:0007669"/>
    <property type="project" value="InterPro"/>
</dbReference>
<dbReference type="Proteomes" id="UP000036923">
    <property type="component" value="Unassembled WGS sequence"/>
</dbReference>
<protein>
    <submittedName>
        <fullName evidence="6">ABC transporter related protein</fullName>
    </submittedName>
</protein>
<dbReference type="InterPro" id="IPR027417">
    <property type="entry name" value="P-loop_NTPase"/>
</dbReference>